<dbReference type="Pfam" id="PF01470">
    <property type="entry name" value="Peptidase_C15"/>
    <property type="match status" value="1"/>
</dbReference>
<dbReference type="NCBIfam" id="TIGR00504">
    <property type="entry name" value="pyro_pdase"/>
    <property type="match status" value="1"/>
</dbReference>
<evidence type="ECO:0000256" key="6">
    <source>
        <dbReference type="ARBA" id="ARBA00022670"/>
    </source>
</evidence>
<dbReference type="PIRSF" id="PIRSF015592">
    <property type="entry name" value="Prld-crbxl_pptds"/>
    <property type="match status" value="1"/>
</dbReference>
<dbReference type="SUPFAM" id="SSF53182">
    <property type="entry name" value="Pyrrolidone carboxyl peptidase (pyroglutamate aminopeptidase)"/>
    <property type="match status" value="1"/>
</dbReference>
<evidence type="ECO:0000256" key="9">
    <source>
        <dbReference type="PROSITE-ProRule" id="PRU10076"/>
    </source>
</evidence>
<feature type="active site" evidence="10">
    <location>
        <position position="146"/>
    </location>
</feature>
<evidence type="ECO:0000256" key="8">
    <source>
        <dbReference type="ARBA" id="ARBA00022807"/>
    </source>
</evidence>
<dbReference type="PRINTS" id="PR00706">
    <property type="entry name" value="PYROGLUPTASE"/>
</dbReference>
<accession>A0A3M2J9A0</accession>
<evidence type="ECO:0000256" key="2">
    <source>
        <dbReference type="ARBA" id="ARBA00002280"/>
    </source>
</evidence>
<evidence type="ECO:0000256" key="10">
    <source>
        <dbReference type="PROSITE-ProRule" id="PRU10077"/>
    </source>
</evidence>
<dbReference type="InterPro" id="IPR033693">
    <property type="entry name" value="PGPEP1_Glu_AS"/>
</dbReference>
<dbReference type="GO" id="GO:0016920">
    <property type="term" value="F:pyroglutamyl-peptidase activity"/>
    <property type="evidence" value="ECO:0007669"/>
    <property type="project" value="UniProtKB-EC"/>
</dbReference>
<keyword evidence="8" id="KW-0788">Thiol protease</keyword>
<feature type="non-terminal residue" evidence="11">
    <location>
        <position position="197"/>
    </location>
</feature>
<dbReference type="PANTHER" id="PTHR23402:SF1">
    <property type="entry name" value="PYROGLUTAMYL-PEPTIDASE I"/>
    <property type="match status" value="1"/>
</dbReference>
<dbReference type="GO" id="GO:0005829">
    <property type="term" value="C:cytosol"/>
    <property type="evidence" value="ECO:0007669"/>
    <property type="project" value="InterPro"/>
</dbReference>
<evidence type="ECO:0000313" key="11">
    <source>
        <dbReference type="EMBL" id="RMI07058.1"/>
    </source>
</evidence>
<feature type="active site" evidence="9">
    <location>
        <position position="83"/>
    </location>
</feature>
<dbReference type="Gene3D" id="3.40.630.20">
    <property type="entry name" value="Peptidase C15, pyroglutamyl peptidase I-like"/>
    <property type="match status" value="1"/>
</dbReference>
<dbReference type="PROSITE" id="PS01333">
    <property type="entry name" value="PYRASE_GLU"/>
    <property type="match status" value="1"/>
</dbReference>
<dbReference type="OrthoDB" id="9779738at2"/>
<comment type="similarity">
    <text evidence="4">Belongs to the peptidase C15 family.</text>
</comment>
<evidence type="ECO:0000313" key="12">
    <source>
        <dbReference type="Proteomes" id="UP000269289"/>
    </source>
</evidence>
<dbReference type="CDD" id="cd00501">
    <property type="entry name" value="Peptidase_C15"/>
    <property type="match status" value="1"/>
</dbReference>
<reference evidence="11 12" key="1">
    <citation type="submission" date="2018-10" db="EMBL/GenBank/DDBJ databases">
        <title>Isolation, diversity and antifungal activity of actinobacteria from wheat.</title>
        <authorList>
            <person name="Han C."/>
        </authorList>
    </citation>
    <scope>NUCLEOTIDE SEQUENCE [LARGE SCALE GENOMIC DNA]</scope>
    <source>
        <strain evidence="11 12">NEAU-YY56</strain>
    </source>
</reference>
<dbReference type="GO" id="GO:0006508">
    <property type="term" value="P:proteolysis"/>
    <property type="evidence" value="ECO:0007669"/>
    <property type="project" value="UniProtKB-KW"/>
</dbReference>
<evidence type="ECO:0000256" key="3">
    <source>
        <dbReference type="ARBA" id="ARBA00004496"/>
    </source>
</evidence>
<keyword evidence="5" id="KW-0963">Cytoplasm</keyword>
<evidence type="ECO:0000256" key="4">
    <source>
        <dbReference type="ARBA" id="ARBA00006641"/>
    </source>
</evidence>
<dbReference type="EC" id="3.4.19.3" evidence="9"/>
<evidence type="ECO:0000256" key="1">
    <source>
        <dbReference type="ARBA" id="ARBA00001770"/>
    </source>
</evidence>
<sequence length="197" mass="19528">MTTVLLTGFEPFDGQEVNASWAAVREVAAGWDAEAEGATLVTALLPVSFARAPGALDALLAEHAPDLVVAVGEAGGRSAVSVERVGLNVQDARIPDEDGAQPVDSPVVADGPAAYFSTLPVKACLAAVLAADVPGEVSSTAGTYVCNTLAYVVGDRLAAGAGAPGARGGFVHVPRLPEQVADGAASLAADRAGAGLA</sequence>
<organism evidence="11 12">
    <name type="scientific">Cellulomonas triticagri</name>
    <dbReference type="NCBI Taxonomy" id="2483352"/>
    <lineage>
        <taxon>Bacteria</taxon>
        <taxon>Bacillati</taxon>
        <taxon>Actinomycetota</taxon>
        <taxon>Actinomycetes</taxon>
        <taxon>Micrococcales</taxon>
        <taxon>Cellulomonadaceae</taxon>
        <taxon>Cellulomonas</taxon>
    </lineage>
</organism>
<name>A0A3M2J9A0_9CELL</name>
<evidence type="ECO:0000256" key="5">
    <source>
        <dbReference type="ARBA" id="ARBA00022490"/>
    </source>
</evidence>
<comment type="function">
    <text evidence="2">Removes 5-oxoproline from various penultimate amino acid residues except L-proline.</text>
</comment>
<keyword evidence="7 11" id="KW-0378">Hydrolase</keyword>
<dbReference type="InterPro" id="IPR033694">
    <property type="entry name" value="PGPEP1_Cys_AS"/>
</dbReference>
<keyword evidence="12" id="KW-1185">Reference proteome</keyword>
<dbReference type="Proteomes" id="UP000269289">
    <property type="component" value="Unassembled WGS sequence"/>
</dbReference>
<dbReference type="RefSeq" id="WP_122150047.1">
    <property type="nucleotide sequence ID" value="NZ_RFFI01000081.1"/>
</dbReference>
<dbReference type="PROSITE" id="PS01334">
    <property type="entry name" value="PYRASE_CYS"/>
    <property type="match status" value="1"/>
</dbReference>
<comment type="catalytic activity">
    <reaction evidence="1 9">
        <text>Release of an N-terminal pyroglutamyl group from a polypeptide, the second amino acid generally not being Pro.</text>
        <dbReference type="EC" id="3.4.19.3"/>
    </reaction>
</comment>
<dbReference type="InterPro" id="IPR029762">
    <property type="entry name" value="PGP-I_bact-type"/>
</dbReference>
<dbReference type="InterPro" id="IPR016125">
    <property type="entry name" value="Peptidase_C15-like"/>
</dbReference>
<protein>
    <recommendedName>
        <fullName evidence="9">Pyroglutamyl-peptidase I</fullName>
        <ecNumber evidence="9">3.4.19.3</ecNumber>
    </recommendedName>
</protein>
<keyword evidence="6" id="KW-0645">Protease</keyword>
<dbReference type="InterPro" id="IPR036440">
    <property type="entry name" value="Peptidase_C15-like_sf"/>
</dbReference>
<comment type="caution">
    <text evidence="11">The sequence shown here is derived from an EMBL/GenBank/DDBJ whole genome shotgun (WGS) entry which is preliminary data.</text>
</comment>
<dbReference type="NCBIfam" id="NF009676">
    <property type="entry name" value="PRK13197.1"/>
    <property type="match status" value="1"/>
</dbReference>
<comment type="subcellular location">
    <subcellularLocation>
        <location evidence="3">Cytoplasm</location>
    </subcellularLocation>
</comment>
<dbReference type="PANTHER" id="PTHR23402">
    <property type="entry name" value="PROTEASE FAMILY C15 PYROGLUTAMYL-PEPTIDASE I-RELATED"/>
    <property type="match status" value="1"/>
</dbReference>
<dbReference type="EMBL" id="RFFI01000081">
    <property type="protein sequence ID" value="RMI07058.1"/>
    <property type="molecule type" value="Genomic_DNA"/>
</dbReference>
<dbReference type="InterPro" id="IPR000816">
    <property type="entry name" value="Peptidase_C15"/>
</dbReference>
<proteinExistence type="inferred from homology"/>
<dbReference type="AlphaFoldDB" id="A0A3M2J9A0"/>
<evidence type="ECO:0000256" key="7">
    <source>
        <dbReference type="ARBA" id="ARBA00022801"/>
    </source>
</evidence>
<gene>
    <name evidence="11" type="primary">pcp</name>
    <name evidence="11" type="ORF">EBM89_14075</name>
</gene>